<name>A0ABP7PAW6_9ACTN</name>
<proteinExistence type="predicted"/>
<dbReference type="EMBL" id="BAABCQ010000017">
    <property type="protein sequence ID" value="GAA3962080.1"/>
    <property type="molecule type" value="Genomic_DNA"/>
</dbReference>
<feature type="domain" description="Transposase putative helix-turn-helix" evidence="2">
    <location>
        <begin position="15"/>
        <end position="55"/>
    </location>
</feature>
<feature type="compositionally biased region" description="Pro residues" evidence="1">
    <location>
        <begin position="72"/>
        <end position="86"/>
    </location>
</feature>
<dbReference type="Pfam" id="PF12323">
    <property type="entry name" value="HTH_OrfB_IS605"/>
    <property type="match status" value="1"/>
</dbReference>
<reference evidence="4" key="1">
    <citation type="journal article" date="2019" name="Int. J. Syst. Evol. Microbiol.">
        <title>The Global Catalogue of Microorganisms (GCM) 10K type strain sequencing project: providing services to taxonomists for standard genome sequencing and annotation.</title>
        <authorList>
            <consortium name="The Broad Institute Genomics Platform"/>
            <consortium name="The Broad Institute Genome Sequencing Center for Infectious Disease"/>
            <person name="Wu L."/>
            <person name="Ma J."/>
        </authorList>
    </citation>
    <scope>NUCLEOTIDE SEQUENCE [LARGE SCALE GENOMIC DNA]</scope>
    <source>
        <strain evidence="4">JCM 17027</strain>
    </source>
</reference>
<organism evidence="3 4">
    <name type="scientific">Streptomyces marokkonensis</name>
    <dbReference type="NCBI Taxonomy" id="324855"/>
    <lineage>
        <taxon>Bacteria</taxon>
        <taxon>Bacillati</taxon>
        <taxon>Actinomycetota</taxon>
        <taxon>Actinomycetes</taxon>
        <taxon>Kitasatosporales</taxon>
        <taxon>Streptomycetaceae</taxon>
        <taxon>Streptomyces</taxon>
    </lineage>
</organism>
<evidence type="ECO:0000259" key="2">
    <source>
        <dbReference type="Pfam" id="PF12323"/>
    </source>
</evidence>
<protein>
    <recommendedName>
        <fullName evidence="2">Transposase putative helix-turn-helix domain-containing protein</fullName>
    </recommendedName>
</protein>
<comment type="caution">
    <text evidence="3">The sequence shown here is derived from an EMBL/GenBank/DDBJ whole genome shotgun (WGS) entry which is preliminary data.</text>
</comment>
<evidence type="ECO:0000256" key="1">
    <source>
        <dbReference type="SAM" id="MobiDB-lite"/>
    </source>
</evidence>
<dbReference type="InterPro" id="IPR021027">
    <property type="entry name" value="Transposase_put_HTH"/>
</dbReference>
<evidence type="ECO:0000313" key="3">
    <source>
        <dbReference type="EMBL" id="GAA3962080.1"/>
    </source>
</evidence>
<accession>A0ABP7PAW6</accession>
<evidence type="ECO:0000313" key="4">
    <source>
        <dbReference type="Proteomes" id="UP001500034"/>
    </source>
</evidence>
<dbReference type="Proteomes" id="UP001500034">
    <property type="component" value="Unassembled WGS sequence"/>
</dbReference>
<sequence length="86" mass="9338">MTPVCERDHGAGEGAFKYRFCPTNEQAAELSRTVGCVRKVRNLAPAARTQAWARQEGRLAHGREVITVDRLFPPPSGAPPAAPSPR</sequence>
<gene>
    <name evidence="3" type="ORF">GCM10022384_13000</name>
</gene>
<keyword evidence="4" id="KW-1185">Reference proteome</keyword>
<feature type="region of interest" description="Disordered" evidence="1">
    <location>
        <begin position="67"/>
        <end position="86"/>
    </location>
</feature>